<keyword evidence="2" id="KW-1185">Reference proteome</keyword>
<organism evidence="1 2">
    <name type="scientific">Psophocarpus tetragonolobus</name>
    <name type="common">Winged bean</name>
    <name type="synonym">Dolichos tetragonolobus</name>
    <dbReference type="NCBI Taxonomy" id="3891"/>
    <lineage>
        <taxon>Eukaryota</taxon>
        <taxon>Viridiplantae</taxon>
        <taxon>Streptophyta</taxon>
        <taxon>Embryophyta</taxon>
        <taxon>Tracheophyta</taxon>
        <taxon>Spermatophyta</taxon>
        <taxon>Magnoliopsida</taxon>
        <taxon>eudicotyledons</taxon>
        <taxon>Gunneridae</taxon>
        <taxon>Pentapetalae</taxon>
        <taxon>rosids</taxon>
        <taxon>fabids</taxon>
        <taxon>Fabales</taxon>
        <taxon>Fabaceae</taxon>
        <taxon>Papilionoideae</taxon>
        <taxon>50 kb inversion clade</taxon>
        <taxon>NPAAA clade</taxon>
        <taxon>indigoferoid/millettioid clade</taxon>
        <taxon>Phaseoleae</taxon>
        <taxon>Psophocarpus</taxon>
    </lineage>
</organism>
<evidence type="ECO:0000313" key="2">
    <source>
        <dbReference type="Proteomes" id="UP001386955"/>
    </source>
</evidence>
<gene>
    <name evidence="1" type="ORF">VNO78_16081</name>
</gene>
<evidence type="ECO:0000313" key="1">
    <source>
        <dbReference type="EMBL" id="KAK7395522.1"/>
    </source>
</evidence>
<comment type="caution">
    <text evidence="1">The sequence shown here is derived from an EMBL/GenBank/DDBJ whole genome shotgun (WGS) entry which is preliminary data.</text>
</comment>
<protein>
    <submittedName>
        <fullName evidence="1">Uncharacterized protein</fullName>
    </submittedName>
</protein>
<reference evidence="1 2" key="1">
    <citation type="submission" date="2024-01" db="EMBL/GenBank/DDBJ databases">
        <title>The genomes of 5 underutilized Papilionoideae crops provide insights into root nodulation and disease resistanc.</title>
        <authorList>
            <person name="Jiang F."/>
        </authorList>
    </citation>
    <scope>NUCLEOTIDE SEQUENCE [LARGE SCALE GENOMIC DNA]</scope>
    <source>
        <strain evidence="1">DUOXIRENSHENG_FW03</strain>
        <tissue evidence="1">Leaves</tissue>
    </source>
</reference>
<dbReference type="AlphaFoldDB" id="A0AAN9SLN0"/>
<proteinExistence type="predicted"/>
<dbReference type="EMBL" id="JAYMYS010000004">
    <property type="protein sequence ID" value="KAK7395522.1"/>
    <property type="molecule type" value="Genomic_DNA"/>
</dbReference>
<accession>A0AAN9SLN0</accession>
<dbReference type="Proteomes" id="UP001386955">
    <property type="component" value="Unassembled WGS sequence"/>
</dbReference>
<sequence>MAFEQHFPKRTMNESHLAGAIANCTEPSHGSKLITSSSCIPPEFMKLTQGSFSSIKGVNLTLAIYHSRNLGPTGLKEGVMRVLGVKSLVTQAFSLSP</sequence>
<name>A0AAN9SLN0_PSOTE</name>